<name>A0A9X8UIY7_9FIRM</name>
<dbReference type="InterPro" id="IPR055592">
    <property type="entry name" value="DUF7168"/>
</dbReference>
<dbReference type="Proteomes" id="UP000294682">
    <property type="component" value="Unassembled WGS sequence"/>
</dbReference>
<accession>A0A9X8UIY7</accession>
<dbReference type="Pfam" id="PF23771">
    <property type="entry name" value="DUF7168"/>
    <property type="match status" value="1"/>
</dbReference>
<evidence type="ECO:0000313" key="4">
    <source>
        <dbReference type="Proteomes" id="UP000294682"/>
    </source>
</evidence>
<proteinExistence type="predicted"/>
<keyword evidence="4" id="KW-1185">Reference proteome</keyword>
<reference evidence="3 4" key="1">
    <citation type="submission" date="2019-03" db="EMBL/GenBank/DDBJ databases">
        <title>Genomic Encyclopedia of Type Strains, Phase IV (KMG-IV): sequencing the most valuable type-strain genomes for metagenomic binning, comparative biology and taxonomic classification.</title>
        <authorList>
            <person name="Goeker M."/>
        </authorList>
    </citation>
    <scope>NUCLEOTIDE SEQUENCE [LARGE SCALE GENOMIC DNA]</scope>
    <source>
        <strain evidence="3 4">DSM 100433</strain>
    </source>
</reference>
<dbReference type="AlphaFoldDB" id="A0A9X8UIY7"/>
<protein>
    <submittedName>
        <fullName evidence="3">Uncharacterized protein DUF2786</fullName>
    </submittedName>
</protein>
<dbReference type="RefSeq" id="WP_079699589.1">
    <property type="nucleotide sequence ID" value="NZ_JADNAH010000073.1"/>
</dbReference>
<evidence type="ECO:0000259" key="1">
    <source>
        <dbReference type="Pfam" id="PF10979"/>
    </source>
</evidence>
<evidence type="ECO:0000259" key="2">
    <source>
        <dbReference type="Pfam" id="PF23771"/>
    </source>
</evidence>
<comment type="caution">
    <text evidence="3">The sequence shown here is derived from an EMBL/GenBank/DDBJ whole genome shotgun (WGS) entry which is preliminary data.</text>
</comment>
<evidence type="ECO:0000313" key="3">
    <source>
        <dbReference type="EMBL" id="TCL43378.1"/>
    </source>
</evidence>
<feature type="domain" description="DUF2786" evidence="1">
    <location>
        <begin position="3"/>
        <end position="39"/>
    </location>
</feature>
<gene>
    <name evidence="3" type="ORF">EDD78_1056</name>
</gene>
<sequence>MDIKDKISKLLALSESPNEHEAQLALQKAKELMTQHRLSVEDLTPQSRVIHRETDVTFSKRRDSWTLALAGVIAENYCCRAFSRRRSGMQTRKVCFAGFPADIELCERVFRYALDCVKGWIANTTRRNKSLYSAQELSALSNSYAKGYIAGVYTSLRKQQKDQQEWGLIASPRSEVDESVRDLRTERVAGEDEIVKSIYRVGFKDGVQFSVSDKLEGRGKE</sequence>
<dbReference type="Pfam" id="PF10979">
    <property type="entry name" value="DUF2786"/>
    <property type="match status" value="1"/>
</dbReference>
<feature type="domain" description="DUF7168" evidence="2">
    <location>
        <begin position="46"/>
        <end position="185"/>
    </location>
</feature>
<dbReference type="InterPro" id="IPR024498">
    <property type="entry name" value="DUF2786"/>
</dbReference>
<dbReference type="OrthoDB" id="1808266at2"/>
<organism evidence="3 4">
    <name type="scientific">Harryflintia acetispora</name>
    <dbReference type="NCBI Taxonomy" id="1849041"/>
    <lineage>
        <taxon>Bacteria</taxon>
        <taxon>Bacillati</taxon>
        <taxon>Bacillota</taxon>
        <taxon>Clostridia</taxon>
        <taxon>Eubacteriales</taxon>
        <taxon>Oscillospiraceae</taxon>
        <taxon>Harryflintia</taxon>
    </lineage>
</organism>
<dbReference type="EMBL" id="SLUK01000005">
    <property type="protein sequence ID" value="TCL43378.1"/>
    <property type="molecule type" value="Genomic_DNA"/>
</dbReference>